<dbReference type="AlphaFoldDB" id="W1NEL5"/>
<evidence type="ECO:0000313" key="2">
    <source>
        <dbReference type="Proteomes" id="UP000017836"/>
    </source>
</evidence>
<accession>W1NEL5</accession>
<organism evidence="1 2">
    <name type="scientific">Amborella trichopoda</name>
    <dbReference type="NCBI Taxonomy" id="13333"/>
    <lineage>
        <taxon>Eukaryota</taxon>
        <taxon>Viridiplantae</taxon>
        <taxon>Streptophyta</taxon>
        <taxon>Embryophyta</taxon>
        <taxon>Tracheophyta</taxon>
        <taxon>Spermatophyta</taxon>
        <taxon>Magnoliopsida</taxon>
        <taxon>Amborellales</taxon>
        <taxon>Amborellaceae</taxon>
        <taxon>Amborella</taxon>
    </lineage>
</organism>
<evidence type="ECO:0000313" key="1">
    <source>
        <dbReference type="EMBL" id="ERM93866.1"/>
    </source>
</evidence>
<dbReference type="HOGENOM" id="CLU_183258_0_0_1"/>
<sequence>MPKACKWKKQPRCKGPLTMFDDISIEMQFGKMQAILVGPLKWEKREKVSLHPTSWIDELTCEISARQQ</sequence>
<dbReference type="Proteomes" id="UP000017836">
    <property type="component" value="Unassembled WGS sequence"/>
</dbReference>
<gene>
    <name evidence="1" type="ORF">AMTR_s00267p00016920</name>
</gene>
<keyword evidence="2" id="KW-1185">Reference proteome</keyword>
<dbReference type="Gramene" id="ERM93866">
    <property type="protein sequence ID" value="ERM93866"/>
    <property type="gene ID" value="AMTR_s00267p00016920"/>
</dbReference>
<proteinExistence type="predicted"/>
<name>W1NEL5_AMBTC</name>
<dbReference type="EMBL" id="KI397559">
    <property type="protein sequence ID" value="ERM93866.1"/>
    <property type="molecule type" value="Genomic_DNA"/>
</dbReference>
<reference evidence="2" key="1">
    <citation type="journal article" date="2013" name="Science">
        <title>The Amborella genome and the evolution of flowering plants.</title>
        <authorList>
            <consortium name="Amborella Genome Project"/>
        </authorList>
    </citation>
    <scope>NUCLEOTIDE SEQUENCE [LARGE SCALE GENOMIC DNA]</scope>
</reference>
<protein>
    <submittedName>
        <fullName evidence="1">Uncharacterized protein</fullName>
    </submittedName>
</protein>